<sequence length="65" mass="7397">MTDIQYHGKVYQAVNTGSQFTKTPNGNVLYKHPVTGPFKWVVSGWTPEEIDWAHKCGYLKVVSEK</sequence>
<dbReference type="Proteomes" id="UP000595970">
    <property type="component" value="Segment"/>
</dbReference>
<protein>
    <submittedName>
        <fullName evidence="1">Uncharacterized protein</fullName>
    </submittedName>
</protein>
<organism evidence="1 2">
    <name type="scientific">Aeromonas phage T7-Ah</name>
    <dbReference type="NCBI Taxonomy" id="2759196"/>
    <lineage>
        <taxon>Viruses</taxon>
        <taxon>Duplodnaviria</taxon>
        <taxon>Heunggongvirae</taxon>
        <taxon>Uroviricota</taxon>
        <taxon>Caudoviricetes</taxon>
        <taxon>Autographivirales</taxon>
        <taxon>Autotranscriptaviridae</taxon>
        <taxon>Studiervirinae</taxon>
        <taxon>Armandvirus</taxon>
        <taxon>Armandvirus T7Ah</taxon>
    </lineage>
</organism>
<evidence type="ECO:0000313" key="2">
    <source>
        <dbReference type="Proteomes" id="UP000595970"/>
    </source>
</evidence>
<accession>A0A7S6HS94</accession>
<proteinExistence type="predicted"/>
<evidence type="ECO:0000313" key="1">
    <source>
        <dbReference type="EMBL" id="QOC54734.1"/>
    </source>
</evidence>
<keyword evidence="2" id="KW-1185">Reference proteome</keyword>
<reference evidence="1 2" key="1">
    <citation type="journal article" date="2021" name="Arch.">
        <title>Characterization of bacteriophage T7-Ah reveals its lytic activity against a subset of both mesophilic and psychrophilic Aeromonas salmonicida strains.</title>
        <authorList>
            <person name="Leduc G.R."/>
            <person name="Paquet V.E."/>
            <person name="Vincent A.T."/>
            <person name="Charette S.J."/>
        </authorList>
    </citation>
    <scope>NUCLEOTIDE SEQUENCE [LARGE SCALE GENOMIC DNA]</scope>
</reference>
<name>A0A7S6HS94_9CAUD</name>
<dbReference type="EMBL" id="MT740748">
    <property type="protein sequence ID" value="QOC54734.1"/>
    <property type="molecule type" value="Genomic_DNA"/>
</dbReference>